<dbReference type="InterPro" id="IPR018060">
    <property type="entry name" value="HTH_AraC"/>
</dbReference>
<dbReference type="Proteomes" id="UP001597024">
    <property type="component" value="Unassembled WGS sequence"/>
</dbReference>
<keyword evidence="6" id="KW-1185">Reference proteome</keyword>
<sequence>VQALRGRTGRRHERLPAVARHLAVSERHLRALFADAVGLSPKRFERIERLREALTLAHADGPRWAQLAAATGYYDQSHLTAEFRTLMGVTPAAFFKGRLPAPRSC</sequence>
<dbReference type="Gene3D" id="1.10.10.60">
    <property type="entry name" value="Homeodomain-like"/>
    <property type="match status" value="1"/>
</dbReference>
<name>A0ABW3DMY0_9ACTN</name>
<accession>A0ABW3DMY0</accession>
<gene>
    <name evidence="5" type="ORF">ACFQ08_11475</name>
</gene>
<proteinExistence type="predicted"/>
<keyword evidence="2" id="KW-0238">DNA-binding</keyword>
<keyword evidence="1" id="KW-0805">Transcription regulation</keyword>
<dbReference type="SMART" id="SM00342">
    <property type="entry name" value="HTH_ARAC"/>
    <property type="match status" value="1"/>
</dbReference>
<dbReference type="EMBL" id="JBHTHX010000302">
    <property type="protein sequence ID" value="MFD0885163.1"/>
    <property type="molecule type" value="Genomic_DNA"/>
</dbReference>
<protein>
    <submittedName>
        <fullName evidence="5">Helix-turn-helix transcriptional regulator</fullName>
    </submittedName>
</protein>
<reference evidence="6" key="1">
    <citation type="journal article" date="2019" name="Int. J. Syst. Evol. Microbiol.">
        <title>The Global Catalogue of Microorganisms (GCM) 10K type strain sequencing project: providing services to taxonomists for standard genome sequencing and annotation.</title>
        <authorList>
            <consortium name="The Broad Institute Genomics Platform"/>
            <consortium name="The Broad Institute Genome Sequencing Center for Infectious Disease"/>
            <person name="Wu L."/>
            <person name="Ma J."/>
        </authorList>
    </citation>
    <scope>NUCLEOTIDE SEQUENCE [LARGE SCALE GENOMIC DNA]</scope>
    <source>
        <strain evidence="6">CCUG 62974</strain>
    </source>
</reference>
<comment type="caution">
    <text evidence="5">The sequence shown here is derived from an EMBL/GenBank/DDBJ whole genome shotgun (WGS) entry which is preliminary data.</text>
</comment>
<evidence type="ECO:0000259" key="4">
    <source>
        <dbReference type="PROSITE" id="PS01124"/>
    </source>
</evidence>
<feature type="non-terminal residue" evidence="5">
    <location>
        <position position="1"/>
    </location>
</feature>
<evidence type="ECO:0000256" key="3">
    <source>
        <dbReference type="ARBA" id="ARBA00023163"/>
    </source>
</evidence>
<dbReference type="PANTHER" id="PTHR46796:SF15">
    <property type="entry name" value="BLL1074 PROTEIN"/>
    <property type="match status" value="1"/>
</dbReference>
<keyword evidence="3" id="KW-0804">Transcription</keyword>
<evidence type="ECO:0000256" key="2">
    <source>
        <dbReference type="ARBA" id="ARBA00023125"/>
    </source>
</evidence>
<dbReference type="PANTHER" id="PTHR46796">
    <property type="entry name" value="HTH-TYPE TRANSCRIPTIONAL ACTIVATOR RHAS-RELATED"/>
    <property type="match status" value="1"/>
</dbReference>
<feature type="domain" description="HTH araC/xylS-type" evidence="4">
    <location>
        <begin position="1"/>
        <end position="97"/>
    </location>
</feature>
<organism evidence="5 6">
    <name type="scientific">Streptosporangium algeriense</name>
    <dbReference type="NCBI Taxonomy" id="1682748"/>
    <lineage>
        <taxon>Bacteria</taxon>
        <taxon>Bacillati</taxon>
        <taxon>Actinomycetota</taxon>
        <taxon>Actinomycetes</taxon>
        <taxon>Streptosporangiales</taxon>
        <taxon>Streptosporangiaceae</taxon>
        <taxon>Streptosporangium</taxon>
    </lineage>
</organism>
<evidence type="ECO:0000313" key="6">
    <source>
        <dbReference type="Proteomes" id="UP001597024"/>
    </source>
</evidence>
<dbReference type="InterPro" id="IPR009057">
    <property type="entry name" value="Homeodomain-like_sf"/>
</dbReference>
<dbReference type="SUPFAM" id="SSF46689">
    <property type="entry name" value="Homeodomain-like"/>
    <property type="match status" value="1"/>
</dbReference>
<dbReference type="Pfam" id="PF12833">
    <property type="entry name" value="HTH_18"/>
    <property type="match status" value="1"/>
</dbReference>
<dbReference type="PROSITE" id="PS01124">
    <property type="entry name" value="HTH_ARAC_FAMILY_2"/>
    <property type="match status" value="1"/>
</dbReference>
<evidence type="ECO:0000256" key="1">
    <source>
        <dbReference type="ARBA" id="ARBA00023015"/>
    </source>
</evidence>
<dbReference type="InterPro" id="IPR050204">
    <property type="entry name" value="AraC_XylS_family_regulators"/>
</dbReference>
<evidence type="ECO:0000313" key="5">
    <source>
        <dbReference type="EMBL" id="MFD0885163.1"/>
    </source>
</evidence>